<comment type="caution">
    <text evidence="3">The sequence shown here is derived from an EMBL/GenBank/DDBJ whole genome shotgun (WGS) entry which is preliminary data.</text>
</comment>
<dbReference type="Pfam" id="PF03564">
    <property type="entry name" value="DUF1759"/>
    <property type="match status" value="1"/>
</dbReference>
<dbReference type="Proteomes" id="UP000823941">
    <property type="component" value="Chromosome 21"/>
</dbReference>
<feature type="compositionally biased region" description="Polar residues" evidence="1">
    <location>
        <begin position="512"/>
        <end position="534"/>
    </location>
</feature>
<dbReference type="EMBL" id="JAHIBW010000021">
    <property type="protein sequence ID" value="KAG7300556.1"/>
    <property type="molecule type" value="Genomic_DNA"/>
</dbReference>
<sequence>MSFCVKGQLGLISNIARAYENYKRAPNDRLTKESYLQTRLEALEAQFKIVTDTHTKILSEASDEILDNHEYFSSDMYSEVEETYIMYKSDLKEALSRVVSNASAASDKINKQANTKGGSHVHLPKLIIPVFSGTYVEWISFRDLFLSLVHNNDALDNVQKMHYLKAHLSGEAEQLLRHVPITAATYDEAWVTLNNRYNNKKYLVNCLMQRFMDQSYIVNVTAGAIKNVLDLVNDTLNGLKNLGVLTESWDVFIIYVVCSRLDSESRKSWEVKISTSNELPTLNELMQYLEARYRSLEFLDTEPNPTHAHAHVMHATATSVHAGAIGCAYCNKRGHKIIHCKEFCKLQYEARHKFVITNRLCYNCIGRNHSANSCRSINTCRICYHYHHSLLHPTPASGSHVGGSKSSLAVEVKATGANAKAASDNPGSLPSNTVHRSHQIASPSHTVHCSNHINSMHSKITSGDTGKQNTEGGHKLRIDTDNTYSAWSRHSSHWSSFKRSRISKRSRKSFSTQSHAPSINHSSACPTDPFSHSSEVQSSWRRTWISNNHHHPQVGSY</sequence>
<gene>
    <name evidence="3" type="ORF">JYU34_016203</name>
</gene>
<protein>
    <recommendedName>
        <fullName evidence="2">CCHC-type domain-containing protein</fullName>
    </recommendedName>
</protein>
<evidence type="ECO:0000313" key="3">
    <source>
        <dbReference type="EMBL" id="KAG7300556.1"/>
    </source>
</evidence>
<dbReference type="InterPro" id="IPR005312">
    <property type="entry name" value="DUF1759"/>
</dbReference>
<evidence type="ECO:0000259" key="2">
    <source>
        <dbReference type="SMART" id="SM00343"/>
    </source>
</evidence>
<evidence type="ECO:0000313" key="4">
    <source>
        <dbReference type="Proteomes" id="UP000823941"/>
    </source>
</evidence>
<dbReference type="InterPro" id="IPR001878">
    <property type="entry name" value="Znf_CCHC"/>
</dbReference>
<dbReference type="PANTHER" id="PTHR47331:SF5">
    <property type="entry name" value="RIBONUCLEASE H"/>
    <property type="match status" value="1"/>
</dbReference>
<organism evidence="3 4">
    <name type="scientific">Plutella xylostella</name>
    <name type="common">Diamondback moth</name>
    <name type="synonym">Plutella maculipennis</name>
    <dbReference type="NCBI Taxonomy" id="51655"/>
    <lineage>
        <taxon>Eukaryota</taxon>
        <taxon>Metazoa</taxon>
        <taxon>Ecdysozoa</taxon>
        <taxon>Arthropoda</taxon>
        <taxon>Hexapoda</taxon>
        <taxon>Insecta</taxon>
        <taxon>Pterygota</taxon>
        <taxon>Neoptera</taxon>
        <taxon>Endopterygota</taxon>
        <taxon>Lepidoptera</taxon>
        <taxon>Glossata</taxon>
        <taxon>Ditrysia</taxon>
        <taxon>Yponomeutoidea</taxon>
        <taxon>Plutellidae</taxon>
        <taxon>Plutella</taxon>
    </lineage>
</organism>
<keyword evidence="4" id="KW-1185">Reference proteome</keyword>
<dbReference type="SMART" id="SM00343">
    <property type="entry name" value="ZnF_C2HC"/>
    <property type="match status" value="2"/>
</dbReference>
<feature type="region of interest" description="Disordered" evidence="1">
    <location>
        <begin position="495"/>
        <end position="534"/>
    </location>
</feature>
<reference evidence="3 4" key="1">
    <citation type="submission" date="2021-06" db="EMBL/GenBank/DDBJ databases">
        <title>A haploid diamondback moth (Plutella xylostella L.) genome assembly resolves 31 chromosomes and identifies a diamide resistance mutation.</title>
        <authorList>
            <person name="Ward C.M."/>
            <person name="Perry K.D."/>
            <person name="Baker G."/>
            <person name="Powis K."/>
            <person name="Heckel D.G."/>
            <person name="Baxter S.W."/>
        </authorList>
    </citation>
    <scope>NUCLEOTIDE SEQUENCE [LARGE SCALE GENOMIC DNA]</scope>
    <source>
        <strain evidence="3 4">LV</strain>
        <tissue evidence="3">Single pupa</tissue>
    </source>
</reference>
<name>A0ABQ7Q5V0_PLUXY</name>
<feature type="domain" description="CCHC-type" evidence="2">
    <location>
        <begin position="360"/>
        <end position="376"/>
    </location>
</feature>
<accession>A0ABQ7Q5V0</accession>
<dbReference type="PANTHER" id="PTHR47331">
    <property type="entry name" value="PHD-TYPE DOMAIN-CONTAINING PROTEIN"/>
    <property type="match status" value="1"/>
</dbReference>
<feature type="domain" description="CCHC-type" evidence="2">
    <location>
        <begin position="326"/>
        <end position="342"/>
    </location>
</feature>
<proteinExistence type="predicted"/>
<evidence type="ECO:0000256" key="1">
    <source>
        <dbReference type="SAM" id="MobiDB-lite"/>
    </source>
</evidence>
<feature type="compositionally biased region" description="Basic residues" evidence="1">
    <location>
        <begin position="495"/>
        <end position="508"/>
    </location>
</feature>